<protein>
    <submittedName>
        <fullName evidence="3">Serine/threonine-protein kinase</fullName>
        <ecNumber evidence="3">2.7.11.1</ecNumber>
    </submittedName>
</protein>
<sequence>MSNRNNTPNRGRPGSTWKNPNRYRWVSDNSNTSQVEQNVNTGNNGKSAATRIDVNIHRSEKRPPASAETHIEANGRSGKAPASETHVETTGRDRKGAANRTRIERNEQHTDSRSGTRVEANRSGNTNCDYLEAGTVVDGRFQIVSAMGGSGAEAALYVAVDTQTGKEICLKIYRDETHIRRDVRDALLQVRHPNVAELLAYGTWERTIYEVWTLYQGEGLDQILSKGCLNEAVFKKYLSQMNLALNAIHEARIVHQDVKPANILITTNGVAVLIDFGVSALLEQGRDTARTHVTIVGHTAEYAAPESADGYSWEASDYYSLGIVFFEALTGRTPFSHFGENEATAKIMAQVTVKLPRIEKYSKAMQHLFIGLLQYERVSKDNLPLRWGYEAVSAWLKGDYAKYVISPSKSQSALSAQGTHSFNGKNFTLPDEIPQLVVELAYHWENGLLRMNSDNGSFPLLSTDFAKVGATELHDICNRHRDVTNKAVSYHHFLYELYPKFPYYAWRGFVAQNSQELGNAILGALWEEKNKTVLGRSASAFAMERQQNTLSFAELKEMFVYHTISDYLSRIGSNKRSGTILEYENQVIQYRGAPEIGYYRTAYALSGSTKLLLGGAFYSDLNALLQKVNHEIEAAIRGKNNDSFINFYHSIFDPYSRKTNPGFIAWAEAIGIGDKVTKLQAALGRLEK</sequence>
<dbReference type="GO" id="GO:0004674">
    <property type="term" value="F:protein serine/threonine kinase activity"/>
    <property type="evidence" value="ECO:0007669"/>
    <property type="project" value="UniProtKB-EC"/>
</dbReference>
<comment type="caution">
    <text evidence="3">The sequence shown here is derived from an EMBL/GenBank/DDBJ whole genome shotgun (WGS) entry which is preliminary data.</text>
</comment>
<evidence type="ECO:0000313" key="4">
    <source>
        <dbReference type="Proteomes" id="UP001491552"/>
    </source>
</evidence>
<dbReference type="CDD" id="cd14014">
    <property type="entry name" value="STKc_PknB_like"/>
    <property type="match status" value="1"/>
</dbReference>
<dbReference type="InterPro" id="IPR011009">
    <property type="entry name" value="Kinase-like_dom_sf"/>
</dbReference>
<dbReference type="SMART" id="SM00220">
    <property type="entry name" value="S_TKc"/>
    <property type="match status" value="1"/>
</dbReference>
<dbReference type="RefSeq" id="WP_349136757.1">
    <property type="nucleotide sequence ID" value="NZ_JBBMFF010000257.1"/>
</dbReference>
<feature type="compositionally biased region" description="Basic and acidic residues" evidence="1">
    <location>
        <begin position="85"/>
        <end position="120"/>
    </location>
</feature>
<dbReference type="SUPFAM" id="SSF56112">
    <property type="entry name" value="Protein kinase-like (PK-like)"/>
    <property type="match status" value="1"/>
</dbReference>
<keyword evidence="3" id="KW-0418">Kinase</keyword>
<dbReference type="Gene3D" id="1.10.510.10">
    <property type="entry name" value="Transferase(Phosphotransferase) domain 1"/>
    <property type="match status" value="1"/>
</dbReference>
<dbReference type="InterPro" id="IPR000719">
    <property type="entry name" value="Prot_kinase_dom"/>
</dbReference>
<keyword evidence="4" id="KW-1185">Reference proteome</keyword>
<proteinExistence type="predicted"/>
<feature type="domain" description="Protein kinase" evidence="2">
    <location>
        <begin position="142"/>
        <end position="396"/>
    </location>
</feature>
<reference evidence="3 4" key="1">
    <citation type="submission" date="2024-03" db="EMBL/GenBank/DDBJ databases">
        <title>Human intestinal bacterial collection.</title>
        <authorList>
            <person name="Pauvert C."/>
            <person name="Hitch T.C.A."/>
            <person name="Clavel T."/>
        </authorList>
    </citation>
    <scope>NUCLEOTIDE SEQUENCE [LARGE SCALE GENOMIC DNA]</scope>
    <source>
        <strain evidence="3 4">CLA-AA-H192</strain>
    </source>
</reference>
<feature type="region of interest" description="Disordered" evidence="1">
    <location>
        <begin position="1"/>
        <end position="125"/>
    </location>
</feature>
<keyword evidence="3" id="KW-0808">Transferase</keyword>
<gene>
    <name evidence="3" type="ORF">WMO66_12505</name>
</gene>
<dbReference type="InterPro" id="IPR045269">
    <property type="entry name" value="Atg1-like"/>
</dbReference>
<dbReference type="PROSITE" id="PS50011">
    <property type="entry name" value="PROTEIN_KINASE_DOM"/>
    <property type="match status" value="1"/>
</dbReference>
<dbReference type="PANTHER" id="PTHR24348:SF68">
    <property type="entry name" value="SERINE_THREONINE-PROTEIN KINASE ATG1C"/>
    <property type="match status" value="1"/>
</dbReference>
<dbReference type="Pfam" id="PF00069">
    <property type="entry name" value="Pkinase"/>
    <property type="match status" value="1"/>
</dbReference>
<feature type="compositionally biased region" description="Low complexity" evidence="1">
    <location>
        <begin position="1"/>
        <end position="14"/>
    </location>
</feature>
<dbReference type="PROSITE" id="PS00108">
    <property type="entry name" value="PROTEIN_KINASE_ST"/>
    <property type="match status" value="1"/>
</dbReference>
<accession>A0ABV1GA80</accession>
<dbReference type="InterPro" id="IPR008271">
    <property type="entry name" value="Ser/Thr_kinase_AS"/>
</dbReference>
<evidence type="ECO:0000256" key="1">
    <source>
        <dbReference type="SAM" id="MobiDB-lite"/>
    </source>
</evidence>
<dbReference type="EMBL" id="JBBMFF010000257">
    <property type="protein sequence ID" value="MEQ2512054.1"/>
    <property type="molecule type" value="Genomic_DNA"/>
</dbReference>
<dbReference type="PANTHER" id="PTHR24348">
    <property type="entry name" value="SERINE/THREONINE-PROTEIN KINASE UNC-51-RELATED"/>
    <property type="match status" value="1"/>
</dbReference>
<feature type="compositionally biased region" description="Basic and acidic residues" evidence="1">
    <location>
        <begin position="54"/>
        <end position="73"/>
    </location>
</feature>
<evidence type="ECO:0000259" key="2">
    <source>
        <dbReference type="PROSITE" id="PS50011"/>
    </source>
</evidence>
<organism evidence="3 4">
    <name type="scientific">Faecousia intestinalis</name>
    <dbReference type="NCBI Taxonomy" id="3133167"/>
    <lineage>
        <taxon>Bacteria</taxon>
        <taxon>Bacillati</taxon>
        <taxon>Bacillota</taxon>
        <taxon>Clostridia</taxon>
        <taxon>Eubacteriales</taxon>
        <taxon>Oscillospiraceae</taxon>
        <taxon>Faecousia</taxon>
    </lineage>
</organism>
<evidence type="ECO:0000313" key="3">
    <source>
        <dbReference type="EMBL" id="MEQ2512054.1"/>
    </source>
</evidence>
<name>A0ABV1GA80_9FIRM</name>
<dbReference type="Proteomes" id="UP001491552">
    <property type="component" value="Unassembled WGS sequence"/>
</dbReference>
<feature type="compositionally biased region" description="Polar residues" evidence="1">
    <location>
        <begin position="27"/>
        <end position="47"/>
    </location>
</feature>
<dbReference type="EC" id="2.7.11.1" evidence="3"/>